<accession>A0ABQ1KPS7</accession>
<keyword evidence="3" id="KW-0732">Signal</keyword>
<organism evidence="4 5">
    <name type="scientific">Pseudoduganella buxea</name>
    <dbReference type="NCBI Taxonomy" id="1949069"/>
    <lineage>
        <taxon>Bacteria</taxon>
        <taxon>Pseudomonadati</taxon>
        <taxon>Pseudomonadota</taxon>
        <taxon>Betaproteobacteria</taxon>
        <taxon>Burkholderiales</taxon>
        <taxon>Oxalobacteraceae</taxon>
        <taxon>Telluria group</taxon>
        <taxon>Pseudoduganella</taxon>
    </lineage>
</organism>
<evidence type="ECO:0000256" key="3">
    <source>
        <dbReference type="SAM" id="SignalP"/>
    </source>
</evidence>
<reference evidence="5" key="1">
    <citation type="journal article" date="2019" name="Int. J. Syst. Evol. Microbiol.">
        <title>The Global Catalogue of Microorganisms (GCM) 10K type strain sequencing project: providing services to taxonomists for standard genome sequencing and annotation.</title>
        <authorList>
            <consortium name="The Broad Institute Genomics Platform"/>
            <consortium name="The Broad Institute Genome Sequencing Center for Infectious Disease"/>
            <person name="Wu L."/>
            <person name="Ma J."/>
        </authorList>
    </citation>
    <scope>NUCLEOTIDE SEQUENCE [LARGE SCALE GENOMIC DNA]</scope>
    <source>
        <strain evidence="5">CGMCC 1.15931</strain>
    </source>
</reference>
<dbReference type="PANTHER" id="PTHR43649:SF12">
    <property type="entry name" value="DIACETYLCHITOBIOSE BINDING PROTEIN DASA"/>
    <property type="match status" value="1"/>
</dbReference>
<feature type="chain" id="PRO_5045119670" evidence="3">
    <location>
        <begin position="19"/>
        <end position="517"/>
    </location>
</feature>
<dbReference type="PANTHER" id="PTHR43649">
    <property type="entry name" value="ARABINOSE-BINDING PROTEIN-RELATED"/>
    <property type="match status" value="1"/>
</dbReference>
<dbReference type="Gene3D" id="3.40.190.10">
    <property type="entry name" value="Periplasmic binding protein-like II"/>
    <property type="match status" value="1"/>
</dbReference>
<dbReference type="InterPro" id="IPR006059">
    <property type="entry name" value="SBP"/>
</dbReference>
<gene>
    <name evidence="4" type="ORF">GCM10011572_27300</name>
</gene>
<dbReference type="RefSeq" id="WP_229417781.1">
    <property type="nucleotide sequence ID" value="NZ_BMKG01000010.1"/>
</dbReference>
<dbReference type="Pfam" id="PF01547">
    <property type="entry name" value="SBP_bac_1"/>
    <property type="match status" value="1"/>
</dbReference>
<comment type="subcellular location">
    <subcellularLocation>
        <location evidence="1">Periplasm</location>
    </subcellularLocation>
</comment>
<dbReference type="SUPFAM" id="SSF53850">
    <property type="entry name" value="Periplasmic binding protein-like II"/>
    <property type="match status" value="1"/>
</dbReference>
<keyword evidence="5" id="KW-1185">Reference proteome</keyword>
<dbReference type="Proteomes" id="UP000622638">
    <property type="component" value="Unassembled WGS sequence"/>
</dbReference>
<comment type="similarity">
    <text evidence="2">Belongs to the bacterial solute-binding protein 1 family.</text>
</comment>
<evidence type="ECO:0000256" key="2">
    <source>
        <dbReference type="ARBA" id="ARBA00008520"/>
    </source>
</evidence>
<evidence type="ECO:0000313" key="5">
    <source>
        <dbReference type="Proteomes" id="UP000622638"/>
    </source>
</evidence>
<evidence type="ECO:0000313" key="4">
    <source>
        <dbReference type="EMBL" id="GGC03845.1"/>
    </source>
</evidence>
<sequence>MLTALVIAGAATMTGALAAPAPVQKIEFWTFSMKPKFTPYFDGIVRNYEAANPGVNVEWVDFPWDIIQTKLVTRIVAGTPPALVNLNVPWADEFARDGLLQPVDALLGQDRSRYLKSTLEDLTFGGRTYGFPLYSNVAVIAYNRQIFQAAGIPHPPRSLDEQLAFARQIALRTGKAGLCPALAKIDGLMMQQGLPVIKNGRAVFNSPAHVALIRKLADTYKVGGLLKDSLFAEDNFPAAIDAYKGGRLGMLLAPPTAVGRIAADARDIYAVTGVAPAPLGPTGIADGGWLIHFGVPVGVDNTLLPAIGKFARYLTGDANQLAFAKAASVYPASARAAADPFFTTVPPNAGAAEKAVAAGAVSMPHSHTLYVAGVTDYDELRRSLVKAVEAGVTGRQDIQQALDQAVAIWNRKLARQFPAPASAVSCCATAALASTLGAQQGFQGAQLPACAAGNGLPAIAPADPDKDTSPSARAFADAIIFAPASRTSMYSVVEAVSISGSDPTVDTNSAIALAGAP</sequence>
<dbReference type="EMBL" id="BMKG01000010">
    <property type="protein sequence ID" value="GGC03845.1"/>
    <property type="molecule type" value="Genomic_DNA"/>
</dbReference>
<protein>
    <submittedName>
        <fullName evidence="4">Sugar ABC transporter substrate-binding protein</fullName>
    </submittedName>
</protein>
<proteinExistence type="inferred from homology"/>
<feature type="signal peptide" evidence="3">
    <location>
        <begin position="1"/>
        <end position="18"/>
    </location>
</feature>
<evidence type="ECO:0000256" key="1">
    <source>
        <dbReference type="ARBA" id="ARBA00004418"/>
    </source>
</evidence>
<name>A0ABQ1KPS7_9BURK</name>
<dbReference type="InterPro" id="IPR050490">
    <property type="entry name" value="Bact_solute-bd_prot1"/>
</dbReference>
<comment type="caution">
    <text evidence="4">The sequence shown here is derived from an EMBL/GenBank/DDBJ whole genome shotgun (WGS) entry which is preliminary data.</text>
</comment>